<evidence type="ECO:0000259" key="3">
    <source>
        <dbReference type="Pfam" id="PF13550"/>
    </source>
</evidence>
<proteinExistence type="predicted"/>
<feature type="coiled-coil region" evidence="1">
    <location>
        <begin position="1149"/>
        <end position="1233"/>
    </location>
</feature>
<dbReference type="EMBL" id="CP146598">
    <property type="protein sequence ID" value="WWY03178.1"/>
    <property type="molecule type" value="Genomic_DNA"/>
</dbReference>
<dbReference type="Pfam" id="PF13550">
    <property type="entry name" value="Phage-tail_3"/>
    <property type="match status" value="1"/>
</dbReference>
<dbReference type="PANTHER" id="PTHR36251">
    <property type="entry name" value="FELS-1 PROPHAGE HOST SPECIFICITY PROTEIN-RELATED"/>
    <property type="match status" value="1"/>
</dbReference>
<dbReference type="Proteomes" id="UP001149607">
    <property type="component" value="Chromosome"/>
</dbReference>
<gene>
    <name evidence="5" type="ORF">V9W64_10930</name>
</gene>
<name>A0AAQ3XKS4_9NEIS</name>
<dbReference type="PANTHER" id="PTHR36251:SF2">
    <property type="entry name" value="GIFSY-2 PROPHAGE HOST SPECIFICITY PROTEIN J, PHAGE LAMBDA"/>
    <property type="match status" value="1"/>
</dbReference>
<dbReference type="InterPro" id="IPR053171">
    <property type="entry name" value="Viral_Tip_Attach_Protein"/>
</dbReference>
<feature type="coiled-coil region" evidence="1">
    <location>
        <begin position="847"/>
        <end position="889"/>
    </location>
</feature>
<accession>A0AAQ3XKS4</accession>
<keyword evidence="6" id="KW-1185">Reference proteome</keyword>
<dbReference type="Pfam" id="PF24801">
    <property type="entry name" value="FNIII-A_GpJ"/>
    <property type="match status" value="1"/>
</dbReference>
<dbReference type="InterPro" id="IPR015406">
    <property type="entry name" value="GpJ_CSF"/>
</dbReference>
<evidence type="ECO:0000313" key="5">
    <source>
        <dbReference type="EMBL" id="WWY03178.1"/>
    </source>
</evidence>
<evidence type="ECO:0000259" key="2">
    <source>
        <dbReference type="Pfam" id="PF09327"/>
    </source>
</evidence>
<evidence type="ECO:0000313" key="6">
    <source>
        <dbReference type="Proteomes" id="UP001149607"/>
    </source>
</evidence>
<evidence type="ECO:0000259" key="4">
    <source>
        <dbReference type="Pfam" id="PF24801"/>
    </source>
</evidence>
<keyword evidence="1" id="KW-0175">Coiled coil</keyword>
<sequence length="1573" mass="174426">MGGSSGGSTPVEAPNTANSAQFIRIIDVISEGIISGFGNGNEHPMRSVYFNDTPLQNADGTFNFKGVELQYLRGEANQSYMVGFDVSERTVGVGVEVKHETPISRVINDPLVDTLTVTLGIDRNIVIDGQGNTCPGYTLMKIELLNSDGHQRTEYVPFDEKSSGIFNHDIVLDNLPAAPFTLRVSRETQDSRDSKVQNKTYFNSYVEGISARLSYPHTALAGVRLDSAYFGSSLPRRNYLLKGMMVRVPSNYDPETREYATPLWDGSFKLAWTNNPAWIFYDLLLGKRYSTLARRLNPSLIDKFALYQVARYCDEMVPDGMGGKEPRFTCNAYITDKRQANEVLYDLASAFCGMPVWNGSSYSAVIDKNDDPVAIYTNTNVVEGKFDYASGALKSTHTAVHVQYADKLDGYRMKTEYVAAPNEEIEHYGLNIKSVTAFGCTSRGQAVRFGQWILQTELRQTRTVTFTVGREGLCHMPYDIIQVADNEYAGEVLAGRVVDVDEARSRLTLDNTLPEPQGKISFVLDRADGTTEYKTFDYRHISDSVYEISGLYGVRAETAWYCKGKTAARLYRATGIKENVEEGTYTVSAVLHDPDKYGDVDNSAALNRESATLHTLHKLQPSLTHADITRTQEGIKLSWGTMTVYGEAVDYTVQVFRNGQHFRTMTSHSAEVRLDNLPPGRYRVEIRGRSARGLMSEPVVKEWTVDYNASNLRAHPLLFAIRLTWQNPDVPSTSVSVELWKGRTPDVAHAEMMALLPYPASEYTVQNIGLSEVWYFWVRIRDERGNTGEFTAAVRGEADHSADKLVENLTGKIGATQLAQELHERVTGSVQQSDLNREMAGADRRARQEAAASAAAAEARMRQALDNRAQALQNTAEQLGTRIQTVEERTDTQASRVDTLTARHDDLDARTTASLQAETRARTAADRAEAKARGTLTARMDTAESSLSGLERTVAESGRAQTERLDTLSSEVAGNRSSIGSMRQTLADVNSSVGSIYSDLVSFRQSSEAESASIRNFAETETGRLKARTTSLEHQAARLSPQNLFDAAQAQDGRWVREQDGGIRAYAPHRLSGFIPVFAGADYTWKVLNGQSDGMRVAFYDADKRFLSGRVQYGAADSFRFNTPRNAAFMRVSGKFERTADYGWDIRLNTKAEAEIESLRQTVADNERSSAQRHDGMTARMESAEARIDDVRQTVAAEAESKNAALQTLTSKIDGVEAEVDSVKRTAAEQNRAQSERTDTLTARVDGAESSIRETRSAVAATDGKVNSLYTLKTEAVHGGRRVVSGLALGADGRTGDSQMLVYADSFAVVNPQSKAFDTPFVVHRTAGGAQMALKGDFIADGTITGRHLRANESLTSPHIQGGTLNASYINGSRINGGGIDIGNGNFTVDGGGNLYARSGRFEGTVYAEKLEGDVLKMYRMERVSEGLYRLQLPPASSPRIAQMLPVYLHQIGLLNRMQLFLRVNWEEILKLDGYEYTWTDYAEGRRGGGNEFRREFLIETYERGQRTKRESAEHYYVSRDWDVPPGPMTVEVEYWANIRRMPPSGRSLEIRVPKTWGRADLPRPPVIWVGRA</sequence>
<dbReference type="InterPro" id="IPR032876">
    <property type="entry name" value="J_dom"/>
</dbReference>
<organism evidence="5 6">
    <name type="scientific">Neisseria leonii</name>
    <dbReference type="NCBI Taxonomy" id="2995413"/>
    <lineage>
        <taxon>Bacteria</taxon>
        <taxon>Pseudomonadati</taxon>
        <taxon>Pseudomonadota</taxon>
        <taxon>Betaproteobacteria</taxon>
        <taxon>Neisseriales</taxon>
        <taxon>Neisseriaceae</taxon>
        <taxon>Neisseria</taxon>
    </lineage>
</organism>
<feature type="domain" description="Tip attachment protein J HDII-ins2" evidence="4">
    <location>
        <begin position="88"/>
        <end position="210"/>
    </location>
</feature>
<evidence type="ECO:0000256" key="1">
    <source>
        <dbReference type="SAM" id="Coils"/>
    </source>
</evidence>
<dbReference type="InterPro" id="IPR055385">
    <property type="entry name" value="GpJ_HDII-ins2"/>
</dbReference>
<feature type="domain" description="Tip attachment protein J" evidence="3">
    <location>
        <begin position="336"/>
        <end position="498"/>
    </location>
</feature>
<reference evidence="5" key="1">
    <citation type="submission" date="2024-02" db="EMBL/GenBank/DDBJ databases">
        <title>Neisseria leonii sp. nov.</title>
        <authorList>
            <person name="Boutroux M."/>
            <person name="Favre-Rochex S."/>
            <person name="Gorgette O."/>
            <person name="Touak G."/>
            <person name="Muhle E."/>
            <person name="Chesneau O."/>
            <person name="Clermont D."/>
            <person name="Rahi P."/>
        </authorList>
    </citation>
    <scope>NUCLEOTIDE SEQUENCE</scope>
    <source>
        <strain evidence="5">51.81</strain>
    </source>
</reference>
<dbReference type="Pfam" id="PF09327">
    <property type="entry name" value="Phage_Tail_Tip"/>
    <property type="match status" value="1"/>
</dbReference>
<feature type="domain" description="Tip attachment protein J central straight fiber" evidence="2">
    <location>
        <begin position="1252"/>
        <end position="1388"/>
    </location>
</feature>
<protein>
    <submittedName>
        <fullName evidence="5">Phage tail protein</fullName>
    </submittedName>
</protein>
<dbReference type="RefSeq" id="WP_338691718.1">
    <property type="nucleotide sequence ID" value="NZ_CP146598.1"/>
</dbReference>